<proteinExistence type="predicted"/>
<protein>
    <recommendedName>
        <fullName evidence="3">Tetratricopeptide repeat protein</fullName>
    </recommendedName>
</protein>
<dbReference type="InterPro" id="IPR011990">
    <property type="entry name" value="TPR-like_helical_dom_sf"/>
</dbReference>
<evidence type="ECO:0000313" key="2">
    <source>
        <dbReference type="Proteomes" id="UP000294947"/>
    </source>
</evidence>
<dbReference type="Gene3D" id="1.25.40.10">
    <property type="entry name" value="Tetratricopeptide repeat domain"/>
    <property type="match status" value="1"/>
</dbReference>
<dbReference type="RefSeq" id="WP_132492521.1">
    <property type="nucleotide sequence ID" value="NZ_SMKW01000062.1"/>
</dbReference>
<dbReference type="OrthoDB" id="3964962at2"/>
<gene>
    <name evidence="1" type="ORF">E1288_33725</name>
</gene>
<evidence type="ECO:0008006" key="3">
    <source>
        <dbReference type="Google" id="ProtNLM"/>
    </source>
</evidence>
<sequence length="869" mass="95973">MPDEIARNEAAGEFTHLLQAGTVNGEVHFHAPHTARPGRPPRPVTEWDPFDLDVHRAIEAPPAEEALPELPPYLRRAHDDELDAELREPDRSRMVVLTGGSSTGKTRALYEAIIDHEVLRSWELHHPRTADELVGRLSSGQVEPRSVLWLNETQNFLTGPGGAEATAWLLTLLDGSIPGPVVVLGTLWPQYWSDLVDTTNENPHARSLLLHSVRRIRVAERFSDEDLEALRSTGSVDPRLSLAISSAGRARQVIQTLAGGPALVDRHEHPDTAEDRYAAAIVTAVIDAHHLGHHDLLPRTLLADAAPGYLDEQDRIDAPADWFERGIRCAAEESLHGITALIPRRRQAGTGAADGYELHDYIKQHGQAVRRAALAPDSLWQALLAHTAEPEDLERLTTSAYERLLYRYGQPLYRRYWSSAPPSAREQIVDLLAEHGRVDEAVALMPEVGRDLQQDDRLFRPNRHHGTVETMLGQGRDEDTASFLRGLIAARLASGWATRWLARVLIDLGRTGDAIEVLEQQLAHGGRENDAGTALSGGNVTPSGVLSTGRRPANGHPLAEQLADLLASDGRWEQALQLARDHADEGWTRGWLARQFAKAGKADQLRRLVAAGSFEAEWLLAELELARGRTAEALELMEDPVLFHVPPHGASRLVRLLVERDLLDQAIELSTTPHIFLDDEVLRKLVAAIAERRGAESAIAHVQRLLPADSRPAGFDAATAKALLADQLAGLGRWQEIRELLREGEAWARNWLPEHFARNGNLDLLRRLADTGNGAARYELIRLLLDRGNDREAMKILRSTTISGDTTAQKLARLLADRGKLAELRDRAARGDRHCSQQLVRLAQQAAFPDARRLLRHGLNTDGSTADGS</sequence>
<reference evidence="1 2" key="1">
    <citation type="submission" date="2019-03" db="EMBL/GenBank/DDBJ databases">
        <title>Draft genome sequences of novel Actinobacteria.</title>
        <authorList>
            <person name="Sahin N."/>
            <person name="Ay H."/>
            <person name="Saygin H."/>
        </authorList>
    </citation>
    <scope>NUCLEOTIDE SEQUENCE [LARGE SCALE GENOMIC DNA]</scope>
    <source>
        <strain evidence="1 2">7K502</strain>
    </source>
</reference>
<accession>A0A4R4Y9A7</accession>
<comment type="caution">
    <text evidence="1">The sequence shown here is derived from an EMBL/GenBank/DDBJ whole genome shotgun (WGS) entry which is preliminary data.</text>
</comment>
<evidence type="ECO:0000313" key="1">
    <source>
        <dbReference type="EMBL" id="TDD41091.1"/>
    </source>
</evidence>
<dbReference type="EMBL" id="SMKW01000062">
    <property type="protein sequence ID" value="TDD41091.1"/>
    <property type="molecule type" value="Genomic_DNA"/>
</dbReference>
<dbReference type="Proteomes" id="UP000294947">
    <property type="component" value="Unassembled WGS sequence"/>
</dbReference>
<dbReference type="AlphaFoldDB" id="A0A4R4Y9A7"/>
<organism evidence="1 2">
    <name type="scientific">Saccharopolyspora elongata</name>
    <dbReference type="NCBI Taxonomy" id="2530387"/>
    <lineage>
        <taxon>Bacteria</taxon>
        <taxon>Bacillati</taxon>
        <taxon>Actinomycetota</taxon>
        <taxon>Actinomycetes</taxon>
        <taxon>Pseudonocardiales</taxon>
        <taxon>Pseudonocardiaceae</taxon>
        <taxon>Saccharopolyspora</taxon>
    </lineage>
</organism>
<name>A0A4R4Y9A7_9PSEU</name>
<dbReference type="SUPFAM" id="SSF48452">
    <property type="entry name" value="TPR-like"/>
    <property type="match status" value="1"/>
</dbReference>
<keyword evidence="2" id="KW-1185">Reference proteome</keyword>